<comment type="function">
    <text evidence="2">Together with LptE, is involved in the assembly of lipopolysaccharide (LPS) at the surface of the outer membrane.</text>
</comment>
<evidence type="ECO:0000256" key="2">
    <source>
        <dbReference type="HAMAP-Rule" id="MF_01411"/>
    </source>
</evidence>
<dbReference type="PANTHER" id="PTHR30189:SF1">
    <property type="entry name" value="LPS-ASSEMBLY PROTEIN LPTD"/>
    <property type="match status" value="1"/>
</dbReference>
<dbReference type="EMBL" id="JADHEI010000028">
    <property type="protein sequence ID" value="MBF2734796.1"/>
    <property type="molecule type" value="Genomic_DNA"/>
</dbReference>
<evidence type="ECO:0000259" key="3">
    <source>
        <dbReference type="Pfam" id="PF04453"/>
    </source>
</evidence>
<name>A0A930UGN8_9GAMM</name>
<dbReference type="InterPro" id="IPR020889">
    <property type="entry name" value="LipoPS_assembly_LptD"/>
</dbReference>
<comment type="subunit">
    <text evidence="2">Component of the lipopolysaccharide transport and assembly complex. Interacts with LptE and LptA.</text>
</comment>
<dbReference type="GO" id="GO:0015920">
    <property type="term" value="P:lipopolysaccharide transport"/>
    <property type="evidence" value="ECO:0007669"/>
    <property type="project" value="InterPro"/>
</dbReference>
<dbReference type="InterPro" id="IPR007543">
    <property type="entry name" value="LptD_C"/>
</dbReference>
<evidence type="ECO:0000313" key="5">
    <source>
        <dbReference type="Proteomes" id="UP000604381"/>
    </source>
</evidence>
<dbReference type="AlphaFoldDB" id="A0A930UGN8"/>
<proteinExistence type="inferred from homology"/>
<dbReference type="GO" id="GO:0043165">
    <property type="term" value="P:Gram-negative-bacterium-type cell outer membrane assembly"/>
    <property type="evidence" value="ECO:0007669"/>
    <property type="project" value="UniProtKB-UniRule"/>
</dbReference>
<dbReference type="Pfam" id="PF04453">
    <property type="entry name" value="LptD"/>
    <property type="match status" value="1"/>
</dbReference>
<dbReference type="InterPro" id="IPR050218">
    <property type="entry name" value="LptD"/>
</dbReference>
<protein>
    <recommendedName>
        <fullName evidence="2">LPS-assembly protein LptD</fullName>
    </recommendedName>
</protein>
<accession>A0A930UGN8</accession>
<reference evidence="4" key="1">
    <citation type="submission" date="2020-10" db="EMBL/GenBank/DDBJ databases">
        <title>An improved Amphimedon queenslandica hologenome assembly reveals how three proteobacterial symbionts can extend the metabolic phenotypic of their marine sponge host.</title>
        <authorList>
            <person name="Degnan B."/>
            <person name="Degnan S."/>
            <person name="Xiang X."/>
        </authorList>
    </citation>
    <scope>NUCLEOTIDE SEQUENCE</scope>
    <source>
        <strain evidence="4">AqS2</strain>
    </source>
</reference>
<comment type="caution">
    <text evidence="2">Lacks conserved residue(s) required for the propagation of feature annotation.</text>
</comment>
<comment type="caution">
    <text evidence="4">The sequence shown here is derived from an EMBL/GenBank/DDBJ whole genome shotgun (WGS) entry which is preliminary data.</text>
</comment>
<feature type="domain" description="LptD C-terminal" evidence="3">
    <location>
        <begin position="311"/>
        <end position="652"/>
    </location>
</feature>
<keyword evidence="2" id="KW-0472">Membrane</keyword>
<keyword evidence="2" id="KW-0732">Signal</keyword>
<dbReference type="Proteomes" id="UP000604381">
    <property type="component" value="Unassembled WGS sequence"/>
</dbReference>
<dbReference type="GO" id="GO:0009279">
    <property type="term" value="C:cell outer membrane"/>
    <property type="evidence" value="ECO:0007669"/>
    <property type="project" value="UniProtKB-SubCell"/>
</dbReference>
<dbReference type="PANTHER" id="PTHR30189">
    <property type="entry name" value="LPS-ASSEMBLY PROTEIN"/>
    <property type="match status" value="1"/>
</dbReference>
<dbReference type="HAMAP" id="MF_01411">
    <property type="entry name" value="LPS_assembly_LptD"/>
    <property type="match status" value="1"/>
</dbReference>
<comment type="similarity">
    <text evidence="2">Belongs to the LptD family.</text>
</comment>
<sequence length="743" mass="81831">MLAAAPAARAQLGDIQLEADEIEGEAGTEMRAVGAVLRFRGVTLEAGELRFDSAAGWVVAEQGVVLTDPAGYELRADELDYFPLVGTAKAVGAVEFSGPDGTTLQAGAIDFDVRAEVLRIGDGLRYEDPAGYVIEAAGMEYDLAAREGFAVAVTLLAPDTTGAVTAGRVELSPARYALEDASFTSCMPDDPDWLLTARAISVEDGTLQAEGAVLRVLDLPVMYLPSLSTKLVKQRRSGFLAPEVVVHSGGETSIEQPFYLNFAPNYDAIASARFINGGGVYGRLNGRWLFADAAGTAEIGGIHDERGEVLRGNYSLREGRGLGRGLRLTLAADWLSDDDFADDFFIGDATARRHYAKEARLYYDDGRDSYGLAVVDYQTIQEEDGVVERPYGSLPRLWLGTRRQAWEGRTSFDYFTRGEDDPREGFRLHSDVAVNGRAWVGLNSVDARLGVANSVYEHEDLNWTVPYAELRLRRKYQGAFELGDAGYAQLLEPSLFLGLVRQEDFSDVPLYDTKAAEFSAQDLYQVNSYIGGDRFEDANLLAYGLSTYVWQRAGRREFLEAHVAQRYRFEDSKVVTTADDPPPDAGFSNVVVEGSLYPNEANALRSRFEWDPDADALGQVAVAYQHRAPAGDSYAMRYVRNADEAQDNDDGQASVGAYRSFGANWRVTGDVTYDIEESQMSRLLGGMRFLSSCRCWSADFYVEREPLAERDRTTYFVQMNLMGLGGFGEGRFDRAAAKIRERI</sequence>
<evidence type="ECO:0000256" key="1">
    <source>
        <dbReference type="ARBA" id="ARBA00023237"/>
    </source>
</evidence>
<evidence type="ECO:0000313" key="4">
    <source>
        <dbReference type="EMBL" id="MBF2734796.1"/>
    </source>
</evidence>
<keyword evidence="5" id="KW-1185">Reference proteome</keyword>
<comment type="subcellular location">
    <subcellularLocation>
        <location evidence="2">Cell outer membrane</location>
    </subcellularLocation>
</comment>
<organism evidence="4 5">
    <name type="scientific">Candidatus Amphirhobacter heronislandensis</name>
    <dbReference type="NCBI Taxonomy" id="1732024"/>
    <lineage>
        <taxon>Bacteria</taxon>
        <taxon>Pseudomonadati</taxon>
        <taxon>Pseudomonadota</taxon>
        <taxon>Gammaproteobacteria</taxon>
        <taxon>Candidatus Tethybacterales</taxon>
        <taxon>Candidatus Tethybacteraceae</taxon>
        <taxon>Candidatus Amphirhobacter</taxon>
    </lineage>
</organism>
<keyword evidence="1 2" id="KW-0998">Cell outer membrane</keyword>
<gene>
    <name evidence="2" type="primary">lptD</name>
    <name evidence="4" type="ORF">ISN26_01700</name>
</gene>
<dbReference type="GO" id="GO:1990351">
    <property type="term" value="C:transporter complex"/>
    <property type="evidence" value="ECO:0007669"/>
    <property type="project" value="TreeGrafter"/>
</dbReference>